<reference evidence="5" key="1">
    <citation type="journal article" date="2014" name="Int. J. Syst. Evol. Microbiol.">
        <title>Complete genome sequence of Corynebacterium casei LMG S-19264T (=DSM 44701T), isolated from a smear-ripened cheese.</title>
        <authorList>
            <consortium name="US DOE Joint Genome Institute (JGI-PGF)"/>
            <person name="Walter F."/>
            <person name="Albersmeier A."/>
            <person name="Kalinowski J."/>
            <person name="Ruckert C."/>
        </authorList>
    </citation>
    <scope>NUCLEOTIDE SEQUENCE</scope>
    <source>
        <strain evidence="5">JCM 3302</strain>
    </source>
</reference>
<dbReference type="AlphaFoldDB" id="A0A918ZZK6"/>
<dbReference type="InterPro" id="IPR025110">
    <property type="entry name" value="AMP-bd_C"/>
</dbReference>
<dbReference type="SUPFAM" id="SSF56801">
    <property type="entry name" value="Acetyl-CoA synthetase-like"/>
    <property type="match status" value="1"/>
</dbReference>
<evidence type="ECO:0008006" key="7">
    <source>
        <dbReference type="Google" id="ProtNLM"/>
    </source>
</evidence>
<evidence type="ECO:0000256" key="1">
    <source>
        <dbReference type="ARBA" id="ARBA00022450"/>
    </source>
</evidence>
<protein>
    <recommendedName>
        <fullName evidence="7">Amino acid adenylation domain-containing protein</fullName>
    </recommendedName>
</protein>
<dbReference type="GO" id="GO:0031177">
    <property type="term" value="F:phosphopantetheine binding"/>
    <property type="evidence" value="ECO:0007669"/>
    <property type="project" value="TreeGrafter"/>
</dbReference>
<dbReference type="NCBIfam" id="TIGR01733">
    <property type="entry name" value="AA-adenyl-dom"/>
    <property type="match status" value="1"/>
</dbReference>
<dbReference type="Pfam" id="PF00501">
    <property type="entry name" value="AMP-binding"/>
    <property type="match status" value="1"/>
</dbReference>
<dbReference type="Gene3D" id="3.40.50.980">
    <property type="match status" value="2"/>
</dbReference>
<dbReference type="RefSeq" id="WP_189901639.1">
    <property type="nucleotide sequence ID" value="NZ_BNBC01000016.1"/>
</dbReference>
<dbReference type="FunFam" id="3.30.300.30:FF:000010">
    <property type="entry name" value="Enterobactin synthetase component F"/>
    <property type="match status" value="1"/>
</dbReference>
<dbReference type="Proteomes" id="UP000641386">
    <property type="component" value="Unassembled WGS sequence"/>
</dbReference>
<keyword evidence="1" id="KW-0596">Phosphopantetheine</keyword>
<evidence type="ECO:0000259" key="3">
    <source>
        <dbReference type="Pfam" id="PF00501"/>
    </source>
</evidence>
<evidence type="ECO:0000256" key="2">
    <source>
        <dbReference type="ARBA" id="ARBA00022553"/>
    </source>
</evidence>
<evidence type="ECO:0000313" key="5">
    <source>
        <dbReference type="EMBL" id="GHE78624.1"/>
    </source>
</evidence>
<organism evidence="5 6">
    <name type="scientific">Streptomyces spiralis</name>
    <dbReference type="NCBI Taxonomy" id="66376"/>
    <lineage>
        <taxon>Bacteria</taxon>
        <taxon>Bacillati</taxon>
        <taxon>Actinomycetota</taxon>
        <taxon>Actinomycetes</taxon>
        <taxon>Kitasatosporales</taxon>
        <taxon>Streptomycetaceae</taxon>
        <taxon>Streptomyces</taxon>
    </lineage>
</organism>
<accession>A0A918ZZK6</accession>
<sequence length="506" mass="54423">MTAPATVPDAFRRRARLSPSAVAVADAAERLDYAELERRTDGLAHALVAAGTRPGDRVVVCVERSVALVVALLAVLKAGAAYVPVDLGEAPGRLADMLDDAGARVALCDAAGRALLAGRPLRTLDPAAMDPAAPAHPARSAPLPDAGPEALACLMYTSGSTGRPKGVMVPHRAVVNLVTEPNYVRLGPADRLLQLAPVAFDAATFEIWGALLNGARVELAPPRTLGPAELGRLLDERGITVLWLTAALFHRQIETAPESLAGLRTLLAGGDVLSPGHVRRLRSAAPGLELVNGYGPTEATTFSLCHRIAPDEEFPRSVPIGRPVQNAAVELRDDSGSVVPDGDTGELWVAGAGVSLGYWRRPELTAERFVPDASGRLWYRTGDLARRRPEDRVVEFLGRADGQIKLHGHRVEPGEIEHALARHVSLRQAAVAVRTNHLGEDRLVAWVTADGPPDRRALRSFLRERLPGYMVPAVFLHVEELPVTKNGKVDRRALPDPDWRRKENYV</sequence>
<comment type="caution">
    <text evidence="5">The sequence shown here is derived from an EMBL/GenBank/DDBJ whole genome shotgun (WGS) entry which is preliminary data.</text>
</comment>
<reference evidence="5" key="2">
    <citation type="submission" date="2020-09" db="EMBL/GenBank/DDBJ databases">
        <authorList>
            <person name="Sun Q."/>
            <person name="Ohkuma M."/>
        </authorList>
    </citation>
    <scope>NUCLEOTIDE SEQUENCE</scope>
    <source>
        <strain evidence="5">JCM 3302</strain>
    </source>
</reference>
<feature type="domain" description="AMP-binding enzyme C-terminal" evidence="4">
    <location>
        <begin position="415"/>
        <end position="488"/>
    </location>
</feature>
<dbReference type="InterPro" id="IPR000873">
    <property type="entry name" value="AMP-dep_synth/lig_dom"/>
</dbReference>
<dbReference type="PANTHER" id="PTHR45527:SF1">
    <property type="entry name" value="FATTY ACID SYNTHASE"/>
    <property type="match status" value="1"/>
</dbReference>
<dbReference type="GO" id="GO:0043041">
    <property type="term" value="P:amino acid activation for nonribosomal peptide biosynthetic process"/>
    <property type="evidence" value="ECO:0007669"/>
    <property type="project" value="TreeGrafter"/>
</dbReference>
<evidence type="ECO:0000259" key="4">
    <source>
        <dbReference type="Pfam" id="PF13193"/>
    </source>
</evidence>
<dbReference type="InterPro" id="IPR020845">
    <property type="entry name" value="AMP-binding_CS"/>
</dbReference>
<dbReference type="PANTHER" id="PTHR45527">
    <property type="entry name" value="NONRIBOSOMAL PEPTIDE SYNTHETASE"/>
    <property type="match status" value="1"/>
</dbReference>
<dbReference type="EMBL" id="BNBC01000016">
    <property type="protein sequence ID" value="GHE78624.1"/>
    <property type="molecule type" value="Genomic_DNA"/>
</dbReference>
<dbReference type="CDD" id="cd12117">
    <property type="entry name" value="A_NRPS_Srf_like"/>
    <property type="match status" value="1"/>
</dbReference>
<proteinExistence type="predicted"/>
<name>A0A918ZZK6_9ACTN</name>
<keyword evidence="2" id="KW-0597">Phosphoprotein</keyword>
<keyword evidence="6" id="KW-1185">Reference proteome</keyword>
<dbReference type="GO" id="GO:0044550">
    <property type="term" value="P:secondary metabolite biosynthetic process"/>
    <property type="evidence" value="ECO:0007669"/>
    <property type="project" value="TreeGrafter"/>
</dbReference>
<dbReference type="GO" id="GO:0005737">
    <property type="term" value="C:cytoplasm"/>
    <property type="evidence" value="ECO:0007669"/>
    <property type="project" value="TreeGrafter"/>
</dbReference>
<feature type="domain" description="AMP-dependent synthetase/ligase" evidence="3">
    <location>
        <begin position="11"/>
        <end position="359"/>
    </location>
</feature>
<dbReference type="Pfam" id="PF13193">
    <property type="entry name" value="AMP-binding_C"/>
    <property type="match status" value="1"/>
</dbReference>
<dbReference type="InterPro" id="IPR045851">
    <property type="entry name" value="AMP-bd_C_sf"/>
</dbReference>
<dbReference type="Gene3D" id="2.30.38.10">
    <property type="entry name" value="Luciferase, Domain 3"/>
    <property type="match status" value="1"/>
</dbReference>
<evidence type="ECO:0000313" key="6">
    <source>
        <dbReference type="Proteomes" id="UP000641386"/>
    </source>
</evidence>
<dbReference type="Gene3D" id="3.30.300.30">
    <property type="match status" value="1"/>
</dbReference>
<gene>
    <name evidence="5" type="ORF">GCM10014715_37340</name>
</gene>
<dbReference type="InterPro" id="IPR010071">
    <property type="entry name" value="AA_adenyl_dom"/>
</dbReference>
<dbReference type="PROSITE" id="PS00455">
    <property type="entry name" value="AMP_BINDING"/>
    <property type="match status" value="1"/>
</dbReference>